<dbReference type="EMBL" id="KQ085920">
    <property type="protein sequence ID" value="KLO16086.1"/>
    <property type="molecule type" value="Genomic_DNA"/>
</dbReference>
<feature type="compositionally biased region" description="Basic and acidic residues" evidence="1">
    <location>
        <begin position="72"/>
        <end position="85"/>
    </location>
</feature>
<accession>A0A0H2SGA7</accession>
<protein>
    <submittedName>
        <fullName evidence="2">Uncharacterized protein</fullName>
    </submittedName>
</protein>
<dbReference type="Proteomes" id="UP000053477">
    <property type="component" value="Unassembled WGS sequence"/>
</dbReference>
<evidence type="ECO:0000313" key="2">
    <source>
        <dbReference type="EMBL" id="KLO16086.1"/>
    </source>
</evidence>
<dbReference type="AlphaFoldDB" id="A0A0H2SGA7"/>
<gene>
    <name evidence="2" type="ORF">SCHPADRAFT_887995</name>
</gene>
<proteinExistence type="predicted"/>
<reference evidence="2 3" key="1">
    <citation type="submission" date="2015-04" db="EMBL/GenBank/DDBJ databases">
        <title>Complete genome sequence of Schizopora paradoxa KUC8140, a cosmopolitan wood degrader in East Asia.</title>
        <authorList>
            <consortium name="DOE Joint Genome Institute"/>
            <person name="Min B."/>
            <person name="Park H."/>
            <person name="Jang Y."/>
            <person name="Kim J.-J."/>
            <person name="Kim K.H."/>
            <person name="Pangilinan J."/>
            <person name="Lipzen A."/>
            <person name="Riley R."/>
            <person name="Grigoriev I.V."/>
            <person name="Spatafora J.W."/>
            <person name="Choi I.-G."/>
        </authorList>
    </citation>
    <scope>NUCLEOTIDE SEQUENCE [LARGE SCALE GENOMIC DNA]</scope>
    <source>
        <strain evidence="2 3">KUC8140</strain>
    </source>
</reference>
<feature type="region of interest" description="Disordered" evidence="1">
    <location>
        <begin position="1"/>
        <end position="40"/>
    </location>
</feature>
<keyword evidence="3" id="KW-1185">Reference proteome</keyword>
<name>A0A0H2SGA7_9AGAM</name>
<evidence type="ECO:0000256" key="1">
    <source>
        <dbReference type="SAM" id="MobiDB-lite"/>
    </source>
</evidence>
<evidence type="ECO:0000313" key="3">
    <source>
        <dbReference type="Proteomes" id="UP000053477"/>
    </source>
</evidence>
<feature type="region of interest" description="Disordered" evidence="1">
    <location>
        <begin position="54"/>
        <end position="121"/>
    </location>
</feature>
<sequence>MPPTISFPKALAPSKGNRQRRPEEIVKKRNTSRVFGSRSSERFVVDAIQRSIGYSMTTSRSADESASTSSEGIEKAKNRDAYAGERRRRRGRGGSIWTEEAKLEKVTQQSRRRVDPRAVKEHEPVRMRQTWEKSPCNLEVGRQAWAAVTSTDLRQTEKSVRSVQSYGTVGDLVPRSRSIERTLPNALKENFYVRATPRAAATRRALADPIPMSKRRGFKAWVFPAHCAAKKYDYSRIRGSRHRYFRTRRNAEWQRVWQYEADEDAAAAACGIARRETGGIGK</sequence>
<feature type="compositionally biased region" description="Low complexity" evidence="1">
    <location>
        <begin position="57"/>
        <end position="71"/>
    </location>
</feature>
<organism evidence="2 3">
    <name type="scientific">Schizopora paradoxa</name>
    <dbReference type="NCBI Taxonomy" id="27342"/>
    <lineage>
        <taxon>Eukaryota</taxon>
        <taxon>Fungi</taxon>
        <taxon>Dikarya</taxon>
        <taxon>Basidiomycota</taxon>
        <taxon>Agaricomycotina</taxon>
        <taxon>Agaricomycetes</taxon>
        <taxon>Hymenochaetales</taxon>
        <taxon>Schizoporaceae</taxon>
        <taxon>Schizopora</taxon>
    </lineage>
</organism>
<dbReference type="InParanoid" id="A0A0H2SGA7"/>
<feature type="compositionally biased region" description="Basic and acidic residues" evidence="1">
    <location>
        <begin position="112"/>
        <end position="121"/>
    </location>
</feature>